<dbReference type="RefSeq" id="WP_111440562.1">
    <property type="nucleotide sequence ID" value="NZ_QKZI01000008.1"/>
</dbReference>
<proteinExistence type="predicted"/>
<dbReference type="InterPro" id="IPR020481">
    <property type="entry name" value="Intracell_prot_inh_BsuPI"/>
</dbReference>
<gene>
    <name evidence="3" type="ORF">C7437_10884</name>
</gene>
<dbReference type="Pfam" id="PF12690">
    <property type="entry name" value="BsuPI"/>
    <property type="match status" value="1"/>
</dbReference>
<dbReference type="PROSITE" id="PS51257">
    <property type="entry name" value="PROKAR_LIPOPROTEIN"/>
    <property type="match status" value="1"/>
</dbReference>
<dbReference type="EMBL" id="QKZI01000008">
    <property type="protein sequence ID" value="PZX02988.1"/>
    <property type="molecule type" value="Genomic_DNA"/>
</dbReference>
<sequence>MKRLILRICSIVIILILASCGTTNSNTTNGSDPQSQEVKSITTKLELKENGNATFTIKNETDEATTLTYPSGQEVEYQLIDKDKNNVFTYSGNKVFILMLSEKVLQPNEETVIPIELKTELTSVPAGSYTLVAWSTAEELSEQKQQIAYEWVGHETKIESEVPSDTTERLVVYKGDANAEFIEPYEVTFDFSEDLFHQIFEGIMVLEVGLIDYRIENNNTELTLNMNGLDNVQGSAGENIFIGTIVHSYFENFPDLEKIYFEEEGKSPVELAHIVVTEPFTRNQNYTNKK</sequence>
<evidence type="ECO:0000313" key="4">
    <source>
        <dbReference type="Proteomes" id="UP000248646"/>
    </source>
</evidence>
<evidence type="ECO:0000259" key="2">
    <source>
        <dbReference type="Pfam" id="PF12690"/>
    </source>
</evidence>
<protein>
    <submittedName>
        <fullName evidence="3">Intracellular proteinase inhibitor BsuPI</fullName>
    </submittedName>
</protein>
<feature type="signal peptide" evidence="1">
    <location>
        <begin position="1"/>
        <end position="25"/>
    </location>
</feature>
<keyword evidence="1" id="KW-0732">Signal</keyword>
<dbReference type="Gene3D" id="2.60.40.2360">
    <property type="entry name" value="Intracellular proteinase inhibitor BsuPI"/>
    <property type="match status" value="1"/>
</dbReference>
<dbReference type="InterPro" id="IPR038144">
    <property type="entry name" value="IPI"/>
</dbReference>
<accession>A0A2W7MZ35</accession>
<evidence type="ECO:0000256" key="1">
    <source>
        <dbReference type="SAM" id="SignalP"/>
    </source>
</evidence>
<reference evidence="3 4" key="1">
    <citation type="submission" date="2018-06" db="EMBL/GenBank/DDBJ databases">
        <title>Genomic Encyclopedia of Type Strains, Phase IV (KMG-IV): sequencing the most valuable type-strain genomes for metagenomic binning, comparative biology and taxonomic classification.</title>
        <authorList>
            <person name="Goeker M."/>
        </authorList>
    </citation>
    <scope>NUCLEOTIDE SEQUENCE [LARGE SCALE GENOMIC DNA]</scope>
    <source>
        <strain evidence="3 4">DSM 5</strain>
    </source>
</reference>
<evidence type="ECO:0000313" key="3">
    <source>
        <dbReference type="EMBL" id="PZX02988.1"/>
    </source>
</evidence>
<keyword evidence="4" id="KW-1185">Reference proteome</keyword>
<dbReference type="AlphaFoldDB" id="A0A2W7MZ35"/>
<name>A0A2W7MZ35_9BACI</name>
<feature type="domain" description="Intracellular proteinase inhibitor BsuPI" evidence="2">
    <location>
        <begin position="48"/>
        <end position="138"/>
    </location>
</feature>
<feature type="chain" id="PRO_5039434035" evidence="1">
    <location>
        <begin position="26"/>
        <end position="290"/>
    </location>
</feature>
<dbReference type="Proteomes" id="UP000248646">
    <property type="component" value="Unassembled WGS sequence"/>
</dbReference>
<organism evidence="3 4">
    <name type="scientific">Psychrobacillus insolitus</name>
    <dbReference type="NCBI Taxonomy" id="1461"/>
    <lineage>
        <taxon>Bacteria</taxon>
        <taxon>Bacillati</taxon>
        <taxon>Bacillota</taxon>
        <taxon>Bacilli</taxon>
        <taxon>Bacillales</taxon>
        <taxon>Bacillaceae</taxon>
        <taxon>Psychrobacillus</taxon>
    </lineage>
</organism>
<comment type="caution">
    <text evidence="3">The sequence shown here is derived from an EMBL/GenBank/DDBJ whole genome shotgun (WGS) entry which is preliminary data.</text>
</comment>
<dbReference type="OrthoDB" id="2453194at2"/>